<dbReference type="AlphaFoldDB" id="A0A5M9J9K1"/>
<dbReference type="PANTHER" id="PTHR35179:SF2">
    <property type="entry name" value="START DOMAIN-CONTAINING PROTEIN"/>
    <property type="match status" value="1"/>
</dbReference>
<keyword evidence="2 4" id="KW-0863">Zinc-finger</keyword>
<evidence type="ECO:0000256" key="2">
    <source>
        <dbReference type="ARBA" id="ARBA00022771"/>
    </source>
</evidence>
<dbReference type="Pfam" id="PF00642">
    <property type="entry name" value="zf-CCCH"/>
    <property type="match status" value="1"/>
</dbReference>
<name>A0A5M9J9K1_MONFR</name>
<evidence type="ECO:0000256" key="1">
    <source>
        <dbReference type="ARBA" id="ARBA00022723"/>
    </source>
</evidence>
<evidence type="ECO:0000259" key="5">
    <source>
        <dbReference type="PROSITE" id="PS50103"/>
    </source>
</evidence>
<dbReference type="SUPFAM" id="SSF90229">
    <property type="entry name" value="CCCH zinc finger"/>
    <property type="match status" value="1"/>
</dbReference>
<feature type="zinc finger region" description="C3H1-type" evidence="4">
    <location>
        <begin position="6"/>
        <end position="33"/>
    </location>
</feature>
<evidence type="ECO:0000256" key="3">
    <source>
        <dbReference type="ARBA" id="ARBA00022833"/>
    </source>
</evidence>
<dbReference type="GO" id="GO:0008270">
    <property type="term" value="F:zinc ion binding"/>
    <property type="evidence" value="ECO:0007669"/>
    <property type="project" value="UniProtKB-KW"/>
</dbReference>
<dbReference type="SMART" id="SM00356">
    <property type="entry name" value="ZnF_C3H1"/>
    <property type="match status" value="1"/>
</dbReference>
<dbReference type="Gene3D" id="4.10.1000.10">
    <property type="entry name" value="Zinc finger, CCCH-type"/>
    <property type="match status" value="1"/>
</dbReference>
<evidence type="ECO:0000256" key="4">
    <source>
        <dbReference type="PROSITE-ProRule" id="PRU00723"/>
    </source>
</evidence>
<keyword evidence="7" id="KW-1185">Reference proteome</keyword>
<accession>A0A5M9J9K1</accession>
<keyword evidence="1 4" id="KW-0479">Metal-binding</keyword>
<organism evidence="6 7">
    <name type="scientific">Monilinia fructicola</name>
    <name type="common">Brown rot fungus</name>
    <name type="synonym">Ciboria fructicola</name>
    <dbReference type="NCBI Taxonomy" id="38448"/>
    <lineage>
        <taxon>Eukaryota</taxon>
        <taxon>Fungi</taxon>
        <taxon>Dikarya</taxon>
        <taxon>Ascomycota</taxon>
        <taxon>Pezizomycotina</taxon>
        <taxon>Leotiomycetes</taxon>
        <taxon>Helotiales</taxon>
        <taxon>Sclerotiniaceae</taxon>
        <taxon>Monilinia</taxon>
    </lineage>
</organism>
<dbReference type="VEuPathDB" id="FungiDB:MFRU_006g00390"/>
<sequence length="435" mass="49331">MNTMNTRGMQTCHFWRKGNCKRGVDCQFLHTNELNQDSTTSNDLNMKSSKSTTRYAAQLTRNAGRVITIIKLLSLDNLTLDTNEQIGIKDFRYVASYNLLWKKSLSILVPGSPPIWSPPTLPIKLKNDNNRTLIGGKDYKTQVSMAPVLAALSVSITDISILSSTDLITDRNSLRKLLDFVNGKVDQVWKIDVEVVRNTMVFEKNAASVGRHTSNGYGFQFEEAFLKYPKSLKGSSEHHRIATYEIGGMKWMVRFEVDGCYDAQSIEGLSQSLQNLGTSSEIEESTYKNIKILKTPTPISDLPILEVKTAKMNSSPSRAKWMPQLYFSQTKHLIIANHKDGVFDHANIKESDKTQDMRQWEEENQGMLRKLLQLIGTIKNIVNGIEGRKVVLLCEKGNKKHEISVLEQTRKREMIDEELIKKLWGPPAMAVSQRF</sequence>
<protein>
    <recommendedName>
        <fullName evidence="5">C3H1-type domain-containing protein</fullName>
    </recommendedName>
</protein>
<proteinExistence type="predicted"/>
<comment type="caution">
    <text evidence="6">The sequence shown here is derived from an EMBL/GenBank/DDBJ whole genome shotgun (WGS) entry which is preliminary data.</text>
</comment>
<evidence type="ECO:0000313" key="6">
    <source>
        <dbReference type="EMBL" id="KAA8565457.1"/>
    </source>
</evidence>
<dbReference type="PANTHER" id="PTHR35179">
    <property type="entry name" value="PROTEIN CBG02620"/>
    <property type="match status" value="1"/>
</dbReference>
<evidence type="ECO:0000313" key="7">
    <source>
        <dbReference type="Proteomes" id="UP000322873"/>
    </source>
</evidence>
<dbReference type="Proteomes" id="UP000322873">
    <property type="component" value="Unassembled WGS sequence"/>
</dbReference>
<dbReference type="PROSITE" id="PS50103">
    <property type="entry name" value="ZF_C3H1"/>
    <property type="match status" value="1"/>
</dbReference>
<reference evidence="6 7" key="1">
    <citation type="submission" date="2019-06" db="EMBL/GenBank/DDBJ databases">
        <title>Genome Sequence of the Brown Rot Fungal Pathogen Monilinia fructicola.</title>
        <authorList>
            <person name="De Miccolis Angelini R.M."/>
            <person name="Landi L."/>
            <person name="Abate D."/>
            <person name="Pollastro S."/>
            <person name="Romanazzi G."/>
            <person name="Faretra F."/>
        </authorList>
    </citation>
    <scope>NUCLEOTIDE SEQUENCE [LARGE SCALE GENOMIC DNA]</scope>
    <source>
        <strain evidence="6 7">Mfrc123</strain>
    </source>
</reference>
<feature type="domain" description="C3H1-type" evidence="5">
    <location>
        <begin position="6"/>
        <end position="33"/>
    </location>
</feature>
<dbReference type="InterPro" id="IPR000571">
    <property type="entry name" value="Znf_CCCH"/>
</dbReference>
<dbReference type="EMBL" id="VICG01000013">
    <property type="protein sequence ID" value="KAA8565457.1"/>
    <property type="molecule type" value="Genomic_DNA"/>
</dbReference>
<dbReference type="InterPro" id="IPR036855">
    <property type="entry name" value="Znf_CCCH_sf"/>
</dbReference>
<keyword evidence="3 4" id="KW-0862">Zinc</keyword>
<gene>
    <name evidence="6" type="ORF">EYC84_009317</name>
</gene>